<proteinExistence type="predicted"/>
<evidence type="ECO:0000256" key="1">
    <source>
        <dbReference type="SAM" id="Coils"/>
    </source>
</evidence>
<accession>A0A2M7E8G5</accession>
<feature type="domain" description="LysM" evidence="2">
    <location>
        <begin position="171"/>
        <end position="220"/>
    </location>
</feature>
<dbReference type="CDD" id="cd00118">
    <property type="entry name" value="LysM"/>
    <property type="match status" value="1"/>
</dbReference>
<dbReference type="Gene3D" id="3.10.350.10">
    <property type="entry name" value="LysM domain"/>
    <property type="match status" value="1"/>
</dbReference>
<keyword evidence="1" id="KW-0175">Coiled coil</keyword>
<comment type="caution">
    <text evidence="3">The sequence shown here is derived from an EMBL/GenBank/DDBJ whole genome shotgun (WGS) entry which is preliminary data.</text>
</comment>
<dbReference type="Pfam" id="PF01476">
    <property type="entry name" value="LysM"/>
    <property type="match status" value="1"/>
</dbReference>
<evidence type="ECO:0000313" key="4">
    <source>
        <dbReference type="Proteomes" id="UP000228886"/>
    </source>
</evidence>
<gene>
    <name evidence="3" type="ORF">COS11_04680</name>
</gene>
<name>A0A2M7E8G5_9BACT</name>
<dbReference type="SMART" id="SM00257">
    <property type="entry name" value="LysM"/>
    <property type="match status" value="1"/>
</dbReference>
<dbReference type="InterPro" id="IPR052196">
    <property type="entry name" value="Bact_Kbp"/>
</dbReference>
<reference evidence="4" key="1">
    <citation type="submission" date="2017-09" db="EMBL/GenBank/DDBJ databases">
        <title>Depth-based differentiation of microbial function through sediment-hosted aquifers and enrichment of novel symbionts in the deep terrestrial subsurface.</title>
        <authorList>
            <person name="Probst A.J."/>
            <person name="Ladd B."/>
            <person name="Jarett J.K."/>
            <person name="Geller-Mcgrath D.E."/>
            <person name="Sieber C.M.K."/>
            <person name="Emerson J.B."/>
            <person name="Anantharaman K."/>
            <person name="Thomas B.C."/>
            <person name="Malmstrom R."/>
            <person name="Stieglmeier M."/>
            <person name="Klingl A."/>
            <person name="Woyke T."/>
            <person name="Ryan C.M."/>
            <person name="Banfield J.F."/>
        </authorList>
    </citation>
    <scope>NUCLEOTIDE SEQUENCE [LARGE SCALE GENOMIC DNA]</scope>
</reference>
<dbReference type="SUPFAM" id="SSF54106">
    <property type="entry name" value="LysM domain"/>
    <property type="match status" value="1"/>
</dbReference>
<dbReference type="InterPro" id="IPR018392">
    <property type="entry name" value="LysM"/>
</dbReference>
<dbReference type="PANTHER" id="PTHR34700">
    <property type="entry name" value="POTASSIUM BINDING PROTEIN KBP"/>
    <property type="match status" value="1"/>
</dbReference>
<sequence length="222" mass="24638">MGSSSEETTGLRLNLKRINTGSYVAHGEKEQITPAKTKGLKKERHSFWKRKKEKKIEPTFAETAKITAETALEASKKAEESVKKSTAIAETSLEVSKKAESVSLEALNAAKTAETVANRAITQTNEAIKIANEAVATTNRAIDKINELAEKLKEQKKFEQKAEEEKEKKSQTYQVKKGDSLTKIALNVYGDASLWKKLFAANRNKIKNPNFIYLGQVLAVPK</sequence>
<dbReference type="Proteomes" id="UP000228886">
    <property type="component" value="Unassembled WGS sequence"/>
</dbReference>
<dbReference type="InterPro" id="IPR036779">
    <property type="entry name" value="LysM_dom_sf"/>
</dbReference>
<organism evidence="3 4">
    <name type="scientific">bacterium (Candidatus Ratteibacteria) CG01_land_8_20_14_3_00_40_19</name>
    <dbReference type="NCBI Taxonomy" id="2014290"/>
    <lineage>
        <taxon>Bacteria</taxon>
        <taxon>Candidatus Ratteibacteria</taxon>
    </lineage>
</organism>
<evidence type="ECO:0000259" key="2">
    <source>
        <dbReference type="PROSITE" id="PS51782"/>
    </source>
</evidence>
<dbReference type="EMBL" id="PETL01000221">
    <property type="protein sequence ID" value="PIV63988.1"/>
    <property type="molecule type" value="Genomic_DNA"/>
</dbReference>
<feature type="coiled-coil region" evidence="1">
    <location>
        <begin position="135"/>
        <end position="169"/>
    </location>
</feature>
<protein>
    <recommendedName>
        <fullName evidence="2">LysM domain-containing protein</fullName>
    </recommendedName>
</protein>
<dbReference type="PROSITE" id="PS51782">
    <property type="entry name" value="LYSM"/>
    <property type="match status" value="1"/>
</dbReference>
<dbReference type="PANTHER" id="PTHR34700:SF4">
    <property type="entry name" value="PHAGE-LIKE ELEMENT PBSX PROTEIN XKDP"/>
    <property type="match status" value="1"/>
</dbReference>
<evidence type="ECO:0000313" key="3">
    <source>
        <dbReference type="EMBL" id="PIV63988.1"/>
    </source>
</evidence>
<dbReference type="AlphaFoldDB" id="A0A2M7E8G5"/>